<dbReference type="Proteomes" id="UP000501069">
    <property type="component" value="Chromosome"/>
</dbReference>
<evidence type="ECO:0000256" key="1">
    <source>
        <dbReference type="SAM" id="Phobius"/>
    </source>
</evidence>
<organism evidence="2 4">
    <name type="scientific">Enterocloster clostridioformis</name>
    <dbReference type="NCBI Taxonomy" id="1531"/>
    <lineage>
        <taxon>Bacteria</taxon>
        <taxon>Bacillati</taxon>
        <taxon>Bacillota</taxon>
        <taxon>Clostridia</taxon>
        <taxon>Lachnospirales</taxon>
        <taxon>Lachnospiraceae</taxon>
        <taxon>Enterocloster</taxon>
    </lineage>
</organism>
<proteinExistence type="predicted"/>
<protein>
    <submittedName>
        <fullName evidence="2">Uncharacterized protein</fullName>
    </submittedName>
</protein>
<evidence type="ECO:0000313" key="4">
    <source>
        <dbReference type="Proteomes" id="UP000315200"/>
    </source>
</evidence>
<dbReference type="RefSeq" id="WP_002588817.1">
    <property type="nucleotide sequence ID" value="NZ_BJLB01000001.1"/>
</dbReference>
<keyword evidence="1" id="KW-0812">Transmembrane</keyword>
<gene>
    <name evidence="2" type="ORF">Ccl03g_33620</name>
    <name evidence="3" type="ORF">FOC47_27025</name>
</gene>
<sequence>MEIVLALIGSILMLGAVCYLGSLVLLKDTKEFHMHFGLFKGFDISGTFFDRDKTQED</sequence>
<dbReference type="EMBL" id="CP050964">
    <property type="protein sequence ID" value="QIX93874.1"/>
    <property type="molecule type" value="Genomic_DNA"/>
</dbReference>
<dbReference type="GeneID" id="57964859"/>
<accession>A0A829VZF1</accession>
<reference evidence="3 5" key="2">
    <citation type="submission" date="2019-11" db="EMBL/GenBank/DDBJ databases">
        <title>FDA dAtabase for Regulatory Grade micrObial Sequences (FDA-ARGOS): Supporting development and validation of Infectious Disease Dx tests.</title>
        <authorList>
            <person name="Turner S."/>
            <person name="Byrd R."/>
            <person name="Tallon L."/>
            <person name="Sadzewicz L."/>
            <person name="Vavikolanu K."/>
            <person name="Mehta A."/>
            <person name="Aluvathingal J."/>
            <person name="Nadendla S."/>
            <person name="Myers T."/>
            <person name="Yan Y."/>
            <person name="Sichtig H."/>
        </authorList>
    </citation>
    <scope>NUCLEOTIDE SEQUENCE [LARGE SCALE GENOMIC DNA]</scope>
    <source>
        <strain evidence="3 5">FDAARGOS_739</strain>
    </source>
</reference>
<dbReference type="AlphaFoldDB" id="A0A829VZF1"/>
<dbReference type="Proteomes" id="UP000315200">
    <property type="component" value="Unassembled WGS sequence"/>
</dbReference>
<keyword evidence="1" id="KW-1133">Transmembrane helix</keyword>
<name>A0A829VZF1_9FIRM</name>
<feature type="transmembrane region" description="Helical" evidence="1">
    <location>
        <begin position="6"/>
        <end position="26"/>
    </location>
</feature>
<evidence type="ECO:0000313" key="3">
    <source>
        <dbReference type="EMBL" id="QIX93874.1"/>
    </source>
</evidence>
<dbReference type="EMBL" id="BJLB01000001">
    <property type="protein sequence ID" value="GEA37649.1"/>
    <property type="molecule type" value="Genomic_DNA"/>
</dbReference>
<keyword evidence="1" id="KW-0472">Membrane</keyword>
<evidence type="ECO:0000313" key="5">
    <source>
        <dbReference type="Proteomes" id="UP000501069"/>
    </source>
</evidence>
<evidence type="ECO:0000313" key="2">
    <source>
        <dbReference type="EMBL" id="GEA37649.1"/>
    </source>
</evidence>
<reference evidence="2 4" key="1">
    <citation type="submission" date="2019-06" db="EMBL/GenBank/DDBJ databases">
        <title>Draft genome sequence of [Clostridium] clostridioforme NBRC 113352.</title>
        <authorList>
            <person name="Miura T."/>
            <person name="Furukawa M."/>
            <person name="Shimamura M."/>
            <person name="Ohyama Y."/>
            <person name="Yamazoe A."/>
            <person name="Kawasaki H."/>
        </authorList>
    </citation>
    <scope>NUCLEOTIDE SEQUENCE [LARGE SCALE GENOMIC DNA]</scope>
    <source>
        <strain evidence="2 4">NBRC 113352</strain>
    </source>
</reference>